<reference evidence="4" key="1">
    <citation type="submission" date="2014-09" db="EMBL/GenBank/DDBJ databases">
        <authorList>
            <person name="Sharma Rahul"/>
            <person name="Thines Marco"/>
        </authorList>
    </citation>
    <scope>NUCLEOTIDE SEQUENCE [LARGE SCALE GENOMIC DNA]</scope>
</reference>
<dbReference type="OMA" id="VTHHVAD"/>
<evidence type="ECO:0000256" key="1">
    <source>
        <dbReference type="SAM" id="Coils"/>
    </source>
</evidence>
<organism evidence="3 4">
    <name type="scientific">Plasmopara halstedii</name>
    <name type="common">Downy mildew of sunflower</name>
    <dbReference type="NCBI Taxonomy" id="4781"/>
    <lineage>
        <taxon>Eukaryota</taxon>
        <taxon>Sar</taxon>
        <taxon>Stramenopiles</taxon>
        <taxon>Oomycota</taxon>
        <taxon>Peronosporomycetes</taxon>
        <taxon>Peronosporales</taxon>
        <taxon>Peronosporaceae</taxon>
        <taxon>Plasmopara</taxon>
    </lineage>
</organism>
<dbReference type="GeneID" id="36395226"/>
<dbReference type="RefSeq" id="XP_024572211.1">
    <property type="nucleotide sequence ID" value="XM_024728669.1"/>
</dbReference>
<feature type="compositionally biased region" description="Basic and acidic residues" evidence="2">
    <location>
        <begin position="103"/>
        <end position="120"/>
    </location>
</feature>
<protein>
    <submittedName>
        <fullName evidence="3">Uncharacterized protein</fullName>
    </submittedName>
</protein>
<dbReference type="Proteomes" id="UP000054928">
    <property type="component" value="Unassembled WGS sequence"/>
</dbReference>
<dbReference type="STRING" id="4781.A0A0P1A632"/>
<dbReference type="OrthoDB" id="207084at2759"/>
<dbReference type="EMBL" id="CCYD01000109">
    <property type="protein sequence ID" value="CEG35842.1"/>
    <property type="molecule type" value="Genomic_DNA"/>
</dbReference>
<evidence type="ECO:0000256" key="2">
    <source>
        <dbReference type="SAM" id="MobiDB-lite"/>
    </source>
</evidence>
<accession>A0A0P1A632</accession>
<feature type="coiled-coil region" evidence="1">
    <location>
        <begin position="23"/>
        <end position="50"/>
    </location>
</feature>
<keyword evidence="1" id="KW-0175">Coiled coil</keyword>
<evidence type="ECO:0000313" key="4">
    <source>
        <dbReference type="Proteomes" id="UP000054928"/>
    </source>
</evidence>
<sequence length="143" mass="16426">MKKKYADQDDEDRRLRTEALGHVAEQEEKARLIQKKAVAIEESNDDAEQREKIENFLDELQAEAENIDYIDTFTGESRPNDIALLAIPMWSKEGQGGKPGYNLKEEKNTNRPMSDAHDDCQPDVDPVVVQREHMRSISENELI</sequence>
<feature type="region of interest" description="Disordered" evidence="2">
    <location>
        <begin position="91"/>
        <end position="127"/>
    </location>
</feature>
<name>A0A0P1A632_PLAHL</name>
<evidence type="ECO:0000313" key="3">
    <source>
        <dbReference type="EMBL" id="CEG35842.1"/>
    </source>
</evidence>
<keyword evidence="4" id="KW-1185">Reference proteome</keyword>
<proteinExistence type="predicted"/>
<dbReference type="AlphaFoldDB" id="A0A0P1A632"/>